<dbReference type="Pfam" id="PF17932">
    <property type="entry name" value="TetR_C_24"/>
    <property type="match status" value="1"/>
</dbReference>
<dbReference type="PROSITE" id="PS50977">
    <property type="entry name" value="HTH_TETR_2"/>
    <property type="match status" value="1"/>
</dbReference>
<dbReference type="InterPro" id="IPR041490">
    <property type="entry name" value="KstR2_TetR_C"/>
</dbReference>
<reference evidence="8" key="1">
    <citation type="submission" date="2016-11" db="EMBL/GenBank/DDBJ databases">
        <authorList>
            <person name="Varghese N."/>
            <person name="Submissions S."/>
        </authorList>
    </citation>
    <scope>NUCLEOTIDE SEQUENCE [LARGE SCALE GENOMIC DNA]</scope>
    <source>
        <strain evidence="8">DSM 22212</strain>
    </source>
</reference>
<sequence length="203" mass="22870">MNRREREAAIYQAAARVFRRKGLKRVRLQDVAEEAGIPRGALYYYVASKADLIWTVIETPLCHLLQQARNIVNSTANPETKLAQLIEHHLCNLITYHESWLLLQCEDLETLQQTLTINLEEVLQQYEACWQAVIEEGKQQKTFTTISDPERLASAYISLVQGVYCWGSLKGKQTPEAVAAWLTPLVLGNLQKTAMGVSASVNA</sequence>
<dbReference type="InterPro" id="IPR009057">
    <property type="entry name" value="Homeodomain-like_sf"/>
</dbReference>
<evidence type="ECO:0000256" key="1">
    <source>
        <dbReference type="ARBA" id="ARBA00022491"/>
    </source>
</evidence>
<keyword evidence="3 5" id="KW-0238">DNA-binding</keyword>
<dbReference type="Proteomes" id="UP000185812">
    <property type="component" value="Unassembled WGS sequence"/>
</dbReference>
<keyword evidence="2" id="KW-0805">Transcription regulation</keyword>
<name>A0A1M6QAB1_9BACT</name>
<evidence type="ECO:0000256" key="5">
    <source>
        <dbReference type="PROSITE-ProRule" id="PRU00335"/>
    </source>
</evidence>
<evidence type="ECO:0000313" key="8">
    <source>
        <dbReference type="Proteomes" id="UP000185812"/>
    </source>
</evidence>
<protein>
    <submittedName>
        <fullName evidence="7">Transcriptional regulator, TetR family</fullName>
    </submittedName>
</protein>
<dbReference type="InterPro" id="IPR050109">
    <property type="entry name" value="HTH-type_TetR-like_transc_reg"/>
</dbReference>
<feature type="DNA-binding region" description="H-T-H motif" evidence="5">
    <location>
        <begin position="27"/>
        <end position="46"/>
    </location>
</feature>
<dbReference type="SUPFAM" id="SSF48498">
    <property type="entry name" value="Tetracyclin repressor-like, C-terminal domain"/>
    <property type="match status" value="1"/>
</dbReference>
<dbReference type="Gene3D" id="1.10.357.10">
    <property type="entry name" value="Tetracycline Repressor, domain 2"/>
    <property type="match status" value="1"/>
</dbReference>
<evidence type="ECO:0000313" key="7">
    <source>
        <dbReference type="EMBL" id="SHK17182.1"/>
    </source>
</evidence>
<feature type="domain" description="HTH tetR-type" evidence="6">
    <location>
        <begin position="4"/>
        <end position="64"/>
    </location>
</feature>
<dbReference type="OrthoDB" id="9814200at2"/>
<dbReference type="EMBL" id="FRAU01000001">
    <property type="protein sequence ID" value="SHK17182.1"/>
    <property type="molecule type" value="Genomic_DNA"/>
</dbReference>
<dbReference type="GO" id="GO:0003700">
    <property type="term" value="F:DNA-binding transcription factor activity"/>
    <property type="evidence" value="ECO:0007669"/>
    <property type="project" value="TreeGrafter"/>
</dbReference>
<keyword evidence="1" id="KW-0678">Repressor</keyword>
<dbReference type="Gene3D" id="1.10.10.60">
    <property type="entry name" value="Homeodomain-like"/>
    <property type="match status" value="1"/>
</dbReference>
<dbReference type="Pfam" id="PF00440">
    <property type="entry name" value="TetR_N"/>
    <property type="match status" value="1"/>
</dbReference>
<dbReference type="AlphaFoldDB" id="A0A1M6QAB1"/>
<dbReference type="InterPro" id="IPR001647">
    <property type="entry name" value="HTH_TetR"/>
</dbReference>
<organism evidence="7 8">
    <name type="scientific">Rhodothermus profundi</name>
    <dbReference type="NCBI Taxonomy" id="633813"/>
    <lineage>
        <taxon>Bacteria</taxon>
        <taxon>Pseudomonadati</taxon>
        <taxon>Rhodothermota</taxon>
        <taxon>Rhodothermia</taxon>
        <taxon>Rhodothermales</taxon>
        <taxon>Rhodothermaceae</taxon>
        <taxon>Rhodothermus</taxon>
    </lineage>
</organism>
<dbReference type="STRING" id="633813.SAMN04488087_0535"/>
<dbReference type="InterPro" id="IPR036271">
    <property type="entry name" value="Tet_transcr_reg_TetR-rel_C_sf"/>
</dbReference>
<evidence type="ECO:0000256" key="2">
    <source>
        <dbReference type="ARBA" id="ARBA00023015"/>
    </source>
</evidence>
<evidence type="ECO:0000256" key="4">
    <source>
        <dbReference type="ARBA" id="ARBA00023163"/>
    </source>
</evidence>
<keyword evidence="4" id="KW-0804">Transcription</keyword>
<dbReference type="RefSeq" id="WP_072714388.1">
    <property type="nucleotide sequence ID" value="NZ_FRAU01000001.1"/>
</dbReference>
<evidence type="ECO:0000256" key="3">
    <source>
        <dbReference type="ARBA" id="ARBA00023125"/>
    </source>
</evidence>
<gene>
    <name evidence="7" type="ORF">SAMN04488087_0535</name>
</gene>
<dbReference type="SUPFAM" id="SSF46689">
    <property type="entry name" value="Homeodomain-like"/>
    <property type="match status" value="1"/>
</dbReference>
<accession>A0A1M6QAB1</accession>
<evidence type="ECO:0000259" key="6">
    <source>
        <dbReference type="PROSITE" id="PS50977"/>
    </source>
</evidence>
<dbReference type="PANTHER" id="PTHR30055:SF175">
    <property type="entry name" value="HTH-TYPE TRANSCRIPTIONAL REPRESSOR KSTR2"/>
    <property type="match status" value="1"/>
</dbReference>
<dbReference type="PRINTS" id="PR00455">
    <property type="entry name" value="HTHTETR"/>
</dbReference>
<dbReference type="PANTHER" id="PTHR30055">
    <property type="entry name" value="HTH-TYPE TRANSCRIPTIONAL REGULATOR RUTR"/>
    <property type="match status" value="1"/>
</dbReference>
<keyword evidence="8" id="KW-1185">Reference proteome</keyword>
<dbReference type="GO" id="GO:0000976">
    <property type="term" value="F:transcription cis-regulatory region binding"/>
    <property type="evidence" value="ECO:0007669"/>
    <property type="project" value="TreeGrafter"/>
</dbReference>
<proteinExistence type="predicted"/>